<gene>
    <name evidence="2" type="ORF">EYF80_012926</name>
</gene>
<feature type="compositionally biased region" description="Gly residues" evidence="1">
    <location>
        <begin position="108"/>
        <end position="123"/>
    </location>
</feature>
<keyword evidence="3" id="KW-1185">Reference proteome</keyword>
<dbReference type="AlphaFoldDB" id="A0A4Z2II54"/>
<comment type="caution">
    <text evidence="2">The sequence shown here is derived from an EMBL/GenBank/DDBJ whole genome shotgun (WGS) entry which is preliminary data.</text>
</comment>
<sequence length="134" mass="14045">MSNNDSVLVENSSLEREEFNSGSALLSRVQKPRWQMCGDIMLYVRTQWGQDGYQAPERGPNGPACLAVDKASSVTGPGVNVFPLLAAAPQGSQEEGGEGEEAGEGSRRGGLAGGFEPNGGIGGRLTLPVARRKV</sequence>
<organism evidence="2 3">
    <name type="scientific">Liparis tanakae</name>
    <name type="common">Tanaka's snailfish</name>
    <dbReference type="NCBI Taxonomy" id="230148"/>
    <lineage>
        <taxon>Eukaryota</taxon>
        <taxon>Metazoa</taxon>
        <taxon>Chordata</taxon>
        <taxon>Craniata</taxon>
        <taxon>Vertebrata</taxon>
        <taxon>Euteleostomi</taxon>
        <taxon>Actinopterygii</taxon>
        <taxon>Neopterygii</taxon>
        <taxon>Teleostei</taxon>
        <taxon>Neoteleostei</taxon>
        <taxon>Acanthomorphata</taxon>
        <taxon>Eupercaria</taxon>
        <taxon>Perciformes</taxon>
        <taxon>Cottioidei</taxon>
        <taxon>Cottales</taxon>
        <taxon>Liparidae</taxon>
        <taxon>Liparis</taxon>
    </lineage>
</organism>
<reference evidence="2 3" key="1">
    <citation type="submission" date="2019-03" db="EMBL/GenBank/DDBJ databases">
        <title>First draft genome of Liparis tanakae, snailfish: a comprehensive survey of snailfish specific genes.</title>
        <authorList>
            <person name="Kim W."/>
            <person name="Song I."/>
            <person name="Jeong J.-H."/>
            <person name="Kim D."/>
            <person name="Kim S."/>
            <person name="Ryu S."/>
            <person name="Song J.Y."/>
            <person name="Lee S.K."/>
        </authorList>
    </citation>
    <scope>NUCLEOTIDE SEQUENCE [LARGE SCALE GENOMIC DNA]</scope>
    <source>
        <tissue evidence="2">Muscle</tissue>
    </source>
</reference>
<dbReference type="EMBL" id="SRLO01000089">
    <property type="protein sequence ID" value="TNN76873.1"/>
    <property type="molecule type" value="Genomic_DNA"/>
</dbReference>
<name>A0A4Z2II54_9TELE</name>
<dbReference type="Proteomes" id="UP000314294">
    <property type="component" value="Unassembled WGS sequence"/>
</dbReference>
<evidence type="ECO:0000313" key="2">
    <source>
        <dbReference type="EMBL" id="TNN76873.1"/>
    </source>
</evidence>
<proteinExistence type="predicted"/>
<protein>
    <submittedName>
        <fullName evidence="2">Uncharacterized protein</fullName>
    </submittedName>
</protein>
<feature type="region of interest" description="Disordered" evidence="1">
    <location>
        <begin position="87"/>
        <end position="134"/>
    </location>
</feature>
<evidence type="ECO:0000313" key="3">
    <source>
        <dbReference type="Proteomes" id="UP000314294"/>
    </source>
</evidence>
<accession>A0A4Z2II54</accession>
<evidence type="ECO:0000256" key="1">
    <source>
        <dbReference type="SAM" id="MobiDB-lite"/>
    </source>
</evidence>